<organism evidence="2 3">
    <name type="scientific">Tulasnella calospora MUT 4182</name>
    <dbReference type="NCBI Taxonomy" id="1051891"/>
    <lineage>
        <taxon>Eukaryota</taxon>
        <taxon>Fungi</taxon>
        <taxon>Dikarya</taxon>
        <taxon>Basidiomycota</taxon>
        <taxon>Agaricomycotina</taxon>
        <taxon>Agaricomycetes</taxon>
        <taxon>Cantharellales</taxon>
        <taxon>Tulasnellaceae</taxon>
        <taxon>Tulasnella</taxon>
    </lineage>
</organism>
<name>A0A0C3Q2W1_9AGAM</name>
<evidence type="ECO:0000256" key="1">
    <source>
        <dbReference type="SAM" id="SignalP"/>
    </source>
</evidence>
<feature type="signal peptide" evidence="1">
    <location>
        <begin position="1"/>
        <end position="21"/>
    </location>
</feature>
<feature type="non-terminal residue" evidence="2">
    <location>
        <position position="1"/>
    </location>
</feature>
<dbReference type="HOGENOM" id="CLU_1526290_0_0_1"/>
<keyword evidence="1" id="KW-0732">Signal</keyword>
<reference evidence="2 3" key="1">
    <citation type="submission" date="2014-04" db="EMBL/GenBank/DDBJ databases">
        <authorList>
            <consortium name="DOE Joint Genome Institute"/>
            <person name="Kuo A."/>
            <person name="Girlanda M."/>
            <person name="Perotto S."/>
            <person name="Kohler A."/>
            <person name="Nagy L.G."/>
            <person name="Floudas D."/>
            <person name="Copeland A."/>
            <person name="Barry K.W."/>
            <person name="Cichocki N."/>
            <person name="Veneault-Fourrey C."/>
            <person name="LaButti K."/>
            <person name="Lindquist E.A."/>
            <person name="Lipzen A."/>
            <person name="Lundell T."/>
            <person name="Morin E."/>
            <person name="Murat C."/>
            <person name="Sun H."/>
            <person name="Tunlid A."/>
            <person name="Henrissat B."/>
            <person name="Grigoriev I.V."/>
            <person name="Hibbett D.S."/>
            <person name="Martin F."/>
            <person name="Nordberg H.P."/>
            <person name="Cantor M.N."/>
            <person name="Hua S.X."/>
        </authorList>
    </citation>
    <scope>NUCLEOTIDE SEQUENCE [LARGE SCALE GENOMIC DNA]</scope>
    <source>
        <strain evidence="2 3">MUT 4182</strain>
    </source>
</reference>
<dbReference type="OrthoDB" id="3180667at2759"/>
<reference evidence="3" key="2">
    <citation type="submission" date="2015-01" db="EMBL/GenBank/DDBJ databases">
        <title>Evolutionary Origins and Diversification of the Mycorrhizal Mutualists.</title>
        <authorList>
            <consortium name="DOE Joint Genome Institute"/>
            <consortium name="Mycorrhizal Genomics Consortium"/>
            <person name="Kohler A."/>
            <person name="Kuo A."/>
            <person name="Nagy L.G."/>
            <person name="Floudas D."/>
            <person name="Copeland A."/>
            <person name="Barry K.W."/>
            <person name="Cichocki N."/>
            <person name="Veneault-Fourrey C."/>
            <person name="LaButti K."/>
            <person name="Lindquist E.A."/>
            <person name="Lipzen A."/>
            <person name="Lundell T."/>
            <person name="Morin E."/>
            <person name="Murat C."/>
            <person name="Riley R."/>
            <person name="Ohm R."/>
            <person name="Sun H."/>
            <person name="Tunlid A."/>
            <person name="Henrissat B."/>
            <person name="Grigoriev I.V."/>
            <person name="Hibbett D.S."/>
            <person name="Martin F."/>
        </authorList>
    </citation>
    <scope>NUCLEOTIDE SEQUENCE [LARGE SCALE GENOMIC DNA]</scope>
    <source>
        <strain evidence="3">MUT 4182</strain>
    </source>
</reference>
<dbReference type="EMBL" id="KN823098">
    <property type="protein sequence ID" value="KIO22895.1"/>
    <property type="molecule type" value="Genomic_DNA"/>
</dbReference>
<evidence type="ECO:0000313" key="2">
    <source>
        <dbReference type="EMBL" id="KIO22895.1"/>
    </source>
</evidence>
<proteinExistence type="predicted"/>
<dbReference type="Proteomes" id="UP000054248">
    <property type="component" value="Unassembled WGS sequence"/>
</dbReference>
<keyword evidence="3" id="KW-1185">Reference proteome</keyword>
<dbReference type="AlphaFoldDB" id="A0A0C3Q2W1"/>
<accession>A0A0C3Q2W1</accession>
<protein>
    <submittedName>
        <fullName evidence="2">Uncharacterized protein</fullName>
    </submittedName>
</protein>
<sequence>TVHWKTVALGLLSLTASTLKAAPTGDVSERSPASCLVIVEGPPITAITAGTAVTGLELARSSTGAVTLAASGFETLINYSNGGIGEFSFCNYYWLNIGTSSHSYKPLSWGFNDQETSNWSAGTGQIVTALGTSTYSTTSTFLACNESGGWALYLQTGTDVPSGVTCVDTQLQVGTSTV</sequence>
<feature type="chain" id="PRO_5002168327" evidence="1">
    <location>
        <begin position="22"/>
        <end position="178"/>
    </location>
</feature>
<evidence type="ECO:0000313" key="3">
    <source>
        <dbReference type="Proteomes" id="UP000054248"/>
    </source>
</evidence>
<gene>
    <name evidence="2" type="ORF">M407DRAFT_244995</name>
</gene>